<evidence type="ECO:0000256" key="7">
    <source>
        <dbReference type="ARBA" id="ARBA00022679"/>
    </source>
</evidence>
<evidence type="ECO:0000256" key="1">
    <source>
        <dbReference type="ARBA" id="ARBA00000085"/>
    </source>
</evidence>
<evidence type="ECO:0000256" key="8">
    <source>
        <dbReference type="ARBA" id="ARBA00022692"/>
    </source>
</evidence>
<keyword evidence="7" id="KW-0808">Transferase</keyword>
<dbReference type="Gene3D" id="1.20.120.160">
    <property type="entry name" value="HPT domain"/>
    <property type="match status" value="1"/>
</dbReference>
<dbReference type="SUPFAM" id="SSF47384">
    <property type="entry name" value="Homodimeric domain of signal transducing histidine kinase"/>
    <property type="match status" value="1"/>
</dbReference>
<keyword evidence="13" id="KW-0902">Two-component regulatory system</keyword>
<evidence type="ECO:0000259" key="23">
    <source>
        <dbReference type="PROSITE" id="PS50110"/>
    </source>
</evidence>
<dbReference type="InterPro" id="IPR036097">
    <property type="entry name" value="HisK_dim/P_sf"/>
</dbReference>
<dbReference type="EMBL" id="JACJPW010000050">
    <property type="protein sequence ID" value="MBD2183230.1"/>
    <property type="molecule type" value="Genomic_DNA"/>
</dbReference>
<evidence type="ECO:0000256" key="20">
    <source>
        <dbReference type="SAM" id="MobiDB-lite"/>
    </source>
</evidence>
<gene>
    <name evidence="25" type="ORF">H6G03_19550</name>
</gene>
<keyword evidence="14 21" id="KW-0472">Membrane</keyword>
<evidence type="ECO:0000313" key="26">
    <source>
        <dbReference type="Proteomes" id="UP000641646"/>
    </source>
</evidence>
<evidence type="ECO:0000313" key="25">
    <source>
        <dbReference type="EMBL" id="MBD2183230.1"/>
    </source>
</evidence>
<evidence type="ECO:0000256" key="19">
    <source>
        <dbReference type="PROSITE-ProRule" id="PRU00169"/>
    </source>
</evidence>
<comment type="similarity">
    <text evidence="3">In the N-terminal section; belongs to the phytochrome family.</text>
</comment>
<keyword evidence="5" id="KW-1003">Cell membrane</keyword>
<sequence>MSCRITENNLGSQLPFHHPDRLPTFEAVSIGLAILLVLLGVVEKWTLLWLLAPGIFTFCTLLPLSPLRVAPFLGLGALLIGILHGDGMLLRPAVEIATLPLFGSLIRRFLQNIEWRLASQSVLATLSEIDITAKYGSGEIRANTIISQVLTLLRDYACADAAIALRELDEVTAEVLVSLPSRTLPARLTTPALFAEALSQNRCLYYIDYPSTPNAFHVLLAKGTKSLAVLPLQDESSLRGAILLIWYRQANISSHLQQLIESLLGQLRTLLKFSDTTLRLDKLQARFSAMLETIHQGVVFVDESGEQGWINQAAAAQLQLTPGAVEPSAIASAMATLRTSADNQTEIAAQAAKFFTKPQAEIRNWNWIFSQPQPKVLSIASTSTKVRDVPGRLWILDDITERYFAQQSLVERSQELFQANQALEKAKAAAEVATQIKSQFLANMSHEIRTPMNAIIGMIGLLINTELSDQQRDFAETIQSSGDNLLMLINDILDLSKIESGNMELEEAPLNLRICVEESLDMLAFKAAEKGIELAYLIDLETPNTIVGDVTRLRQILVNLLANAVKFTKTGEVVVSVVALALTDGGEESTDSDEKQYLIEFAVRDTGIGISADRIDRLFQPFSQVDASTTRQYGGTGLGLTIGKQLSEMMGGRMWVESQVGEGSTFYFTIVAASAPDISPLASQNLPPQLDGKRLLIVDDNFTNRELLTLQAQSWRMLARAAESGYEALEWLHQEEPFDIAILDIQMPEMDGLTLATEIRKLGKYKKLPLVVLTSIGRLSASHHTSEVDFAAFLTKPIKQSHLYNVLSHVLGEQPQQIKASRPILPQINPHLAEELPLRILLAEDNKVNQKVALHLLQLIGYQPEVVSNGLEAIAALRRQFYDVVFMDMQMPEMDGLEATRCIWEQWPTGERPRIIAMTANAMQGDREICIAAGMDDYISKPVRLEDIVAALSKCQPASSTVSNKEQPTTDTGEMPAPQQLTPDKSVVDAKVLASFRKMIGKNAEDILSELIDCYLEDGPKLLADIATAIAEGNASKLRQAAHTLKASSMTLGATNLSNYCKELETMGRNGHTKEGKEKLPLLETEYERVKVALQIERQQHKV</sequence>
<dbReference type="PROSITE" id="PS50894">
    <property type="entry name" value="HPT"/>
    <property type="match status" value="1"/>
</dbReference>
<organism evidence="25 26">
    <name type="scientific">Aerosakkonema funiforme FACHB-1375</name>
    <dbReference type="NCBI Taxonomy" id="2949571"/>
    <lineage>
        <taxon>Bacteria</taxon>
        <taxon>Bacillati</taxon>
        <taxon>Cyanobacteriota</taxon>
        <taxon>Cyanophyceae</taxon>
        <taxon>Oscillatoriophycideae</taxon>
        <taxon>Aerosakkonematales</taxon>
        <taxon>Aerosakkonemataceae</taxon>
        <taxon>Aerosakkonema</taxon>
    </lineage>
</organism>
<dbReference type="InterPro" id="IPR003661">
    <property type="entry name" value="HisK_dim/P_dom"/>
</dbReference>
<feature type="modified residue" description="4-aspartylphosphate" evidence="19">
    <location>
        <position position="744"/>
    </location>
</feature>
<reference evidence="25" key="2">
    <citation type="submission" date="2020-08" db="EMBL/GenBank/DDBJ databases">
        <authorList>
            <person name="Chen M."/>
            <person name="Teng W."/>
            <person name="Zhao L."/>
            <person name="Hu C."/>
            <person name="Zhou Y."/>
            <person name="Han B."/>
            <person name="Song L."/>
            <person name="Shu W."/>
        </authorList>
    </citation>
    <scope>NUCLEOTIDE SEQUENCE</scope>
    <source>
        <strain evidence="25">FACHB-1375</strain>
    </source>
</reference>
<dbReference type="InterPro" id="IPR004358">
    <property type="entry name" value="Sig_transdc_His_kin-like_C"/>
</dbReference>
<keyword evidence="8 21" id="KW-0812">Transmembrane</keyword>
<comment type="catalytic activity">
    <reaction evidence="1">
        <text>ATP + protein L-histidine = ADP + protein N-phospho-L-histidine.</text>
        <dbReference type="EC" id="2.7.13.3"/>
    </reaction>
</comment>
<comment type="subunit">
    <text evidence="15">At low DSF concentrations, interacts with RpfF.</text>
</comment>
<feature type="domain" description="Response regulatory" evidence="23">
    <location>
        <begin position="839"/>
        <end position="956"/>
    </location>
</feature>
<proteinExistence type="inferred from homology"/>
<keyword evidence="9" id="KW-0547">Nucleotide-binding</keyword>
<feature type="domain" description="Response regulatory" evidence="23">
    <location>
        <begin position="694"/>
        <end position="811"/>
    </location>
</feature>
<keyword evidence="10" id="KW-0418">Kinase</keyword>
<feature type="modified residue" description="Phosphohistidine" evidence="18">
    <location>
        <position position="1043"/>
    </location>
</feature>
<dbReference type="SUPFAM" id="SSF47226">
    <property type="entry name" value="Histidine-containing phosphotransfer domain, HPT domain"/>
    <property type="match status" value="1"/>
</dbReference>
<evidence type="ECO:0000256" key="5">
    <source>
        <dbReference type="ARBA" id="ARBA00022475"/>
    </source>
</evidence>
<evidence type="ECO:0000256" key="12">
    <source>
        <dbReference type="ARBA" id="ARBA00022989"/>
    </source>
</evidence>
<name>A0A926ZHM9_9CYAN</name>
<evidence type="ECO:0000256" key="21">
    <source>
        <dbReference type="SAM" id="Phobius"/>
    </source>
</evidence>
<dbReference type="PROSITE" id="PS50110">
    <property type="entry name" value="RESPONSE_REGULATORY"/>
    <property type="match status" value="2"/>
</dbReference>
<keyword evidence="6 19" id="KW-0597">Phosphoprotein</keyword>
<feature type="transmembrane region" description="Helical" evidence="21">
    <location>
        <begin position="47"/>
        <end position="65"/>
    </location>
</feature>
<comment type="caution">
    <text evidence="25">The sequence shown here is derived from an EMBL/GenBank/DDBJ whole genome shotgun (WGS) entry which is preliminary data.</text>
</comment>
<dbReference type="SMART" id="SM00448">
    <property type="entry name" value="REC"/>
    <property type="match status" value="2"/>
</dbReference>
<dbReference type="SMART" id="SM00387">
    <property type="entry name" value="HATPase_c"/>
    <property type="match status" value="1"/>
</dbReference>
<dbReference type="SUPFAM" id="SSF55781">
    <property type="entry name" value="GAF domain-like"/>
    <property type="match status" value="1"/>
</dbReference>
<dbReference type="PRINTS" id="PR00344">
    <property type="entry name" value="BCTRLSENSOR"/>
</dbReference>
<evidence type="ECO:0000256" key="4">
    <source>
        <dbReference type="ARBA" id="ARBA00012438"/>
    </source>
</evidence>
<dbReference type="CDD" id="cd00088">
    <property type="entry name" value="HPT"/>
    <property type="match status" value="1"/>
</dbReference>
<dbReference type="Pfam" id="PF00512">
    <property type="entry name" value="HisKA"/>
    <property type="match status" value="1"/>
</dbReference>
<dbReference type="FunFam" id="3.30.565.10:FF:000010">
    <property type="entry name" value="Sensor histidine kinase RcsC"/>
    <property type="match status" value="1"/>
</dbReference>
<feature type="domain" description="HPt" evidence="24">
    <location>
        <begin position="1004"/>
        <end position="1103"/>
    </location>
</feature>
<dbReference type="Pfam" id="PF00072">
    <property type="entry name" value="Response_reg"/>
    <property type="match status" value="2"/>
</dbReference>
<evidence type="ECO:0000256" key="18">
    <source>
        <dbReference type="PROSITE-ProRule" id="PRU00110"/>
    </source>
</evidence>
<evidence type="ECO:0000256" key="15">
    <source>
        <dbReference type="ARBA" id="ARBA00064003"/>
    </source>
</evidence>
<evidence type="ECO:0000256" key="13">
    <source>
        <dbReference type="ARBA" id="ARBA00023012"/>
    </source>
</evidence>
<evidence type="ECO:0000256" key="2">
    <source>
        <dbReference type="ARBA" id="ARBA00004651"/>
    </source>
</evidence>
<dbReference type="AlphaFoldDB" id="A0A926ZHM9"/>
<evidence type="ECO:0000256" key="6">
    <source>
        <dbReference type="ARBA" id="ARBA00022553"/>
    </source>
</evidence>
<reference evidence="25" key="1">
    <citation type="journal article" date="2015" name="ISME J.">
        <title>Draft Genome Sequence of Streptomyces incarnatus NRRL8089, which Produces the Nucleoside Antibiotic Sinefungin.</title>
        <authorList>
            <person name="Oshima K."/>
            <person name="Hattori M."/>
            <person name="Shimizu H."/>
            <person name="Fukuda K."/>
            <person name="Nemoto M."/>
            <person name="Inagaki K."/>
            <person name="Tamura T."/>
        </authorList>
    </citation>
    <scope>NUCLEOTIDE SEQUENCE</scope>
    <source>
        <strain evidence="25">FACHB-1375</strain>
    </source>
</reference>
<evidence type="ECO:0000256" key="14">
    <source>
        <dbReference type="ARBA" id="ARBA00023136"/>
    </source>
</evidence>
<comment type="subcellular location">
    <subcellularLocation>
        <location evidence="2">Cell membrane</location>
        <topology evidence="2">Multi-pass membrane protein</topology>
    </subcellularLocation>
</comment>
<dbReference type="EC" id="2.7.13.3" evidence="4"/>
<dbReference type="CDD" id="cd17546">
    <property type="entry name" value="REC_hyHK_CKI1_RcsC-like"/>
    <property type="match status" value="2"/>
</dbReference>
<keyword evidence="11" id="KW-0067">ATP-binding</keyword>
<dbReference type="GO" id="GO:0005524">
    <property type="term" value="F:ATP binding"/>
    <property type="evidence" value="ECO:0007669"/>
    <property type="project" value="UniProtKB-KW"/>
</dbReference>
<evidence type="ECO:0000259" key="22">
    <source>
        <dbReference type="PROSITE" id="PS50109"/>
    </source>
</evidence>
<accession>A0A926ZHM9</accession>
<dbReference type="CDD" id="cd16922">
    <property type="entry name" value="HATPase_EvgS-ArcB-TorS-like"/>
    <property type="match status" value="1"/>
</dbReference>
<evidence type="ECO:0000256" key="17">
    <source>
        <dbReference type="ARBA" id="ARBA00074306"/>
    </source>
</evidence>
<protein>
    <recommendedName>
        <fullName evidence="17">Circadian input-output histidine kinase CikA</fullName>
        <ecNumber evidence="4">2.7.13.3</ecNumber>
    </recommendedName>
    <alternativeName>
        <fullName evidence="16">Sensory/regulatory protein RpfC</fullName>
    </alternativeName>
</protein>
<dbReference type="Gene3D" id="3.40.50.2300">
    <property type="match status" value="2"/>
</dbReference>
<keyword evidence="26" id="KW-1185">Reference proteome</keyword>
<dbReference type="SUPFAM" id="SSF52172">
    <property type="entry name" value="CheY-like"/>
    <property type="match status" value="2"/>
</dbReference>
<dbReference type="InterPro" id="IPR036641">
    <property type="entry name" value="HPT_dom_sf"/>
</dbReference>
<evidence type="ECO:0000256" key="10">
    <source>
        <dbReference type="ARBA" id="ARBA00022777"/>
    </source>
</evidence>
<dbReference type="Pfam" id="PF02518">
    <property type="entry name" value="HATPase_c"/>
    <property type="match status" value="1"/>
</dbReference>
<dbReference type="PROSITE" id="PS50109">
    <property type="entry name" value="HIS_KIN"/>
    <property type="match status" value="1"/>
</dbReference>
<dbReference type="Gene3D" id="3.30.565.10">
    <property type="entry name" value="Histidine kinase-like ATPase, C-terminal domain"/>
    <property type="match status" value="1"/>
</dbReference>
<feature type="region of interest" description="Disordered" evidence="20">
    <location>
        <begin position="959"/>
        <end position="981"/>
    </location>
</feature>
<feature type="domain" description="Histidine kinase" evidence="22">
    <location>
        <begin position="443"/>
        <end position="674"/>
    </location>
</feature>
<dbReference type="CDD" id="cd00082">
    <property type="entry name" value="HisKA"/>
    <property type="match status" value="1"/>
</dbReference>
<evidence type="ECO:0000256" key="16">
    <source>
        <dbReference type="ARBA" id="ARBA00068150"/>
    </source>
</evidence>
<dbReference type="SUPFAM" id="SSF55874">
    <property type="entry name" value="ATPase domain of HSP90 chaperone/DNA topoisomerase II/histidine kinase"/>
    <property type="match status" value="1"/>
</dbReference>
<dbReference type="FunFam" id="1.10.287.130:FF:000002">
    <property type="entry name" value="Two-component osmosensing histidine kinase"/>
    <property type="match status" value="1"/>
</dbReference>
<keyword evidence="12 21" id="KW-1133">Transmembrane helix</keyword>
<dbReference type="Pfam" id="PF01627">
    <property type="entry name" value="Hpt"/>
    <property type="match status" value="1"/>
</dbReference>
<dbReference type="GO" id="GO:0000155">
    <property type="term" value="F:phosphorelay sensor kinase activity"/>
    <property type="evidence" value="ECO:0007669"/>
    <property type="project" value="InterPro"/>
</dbReference>
<evidence type="ECO:0000256" key="11">
    <source>
        <dbReference type="ARBA" id="ARBA00022840"/>
    </source>
</evidence>
<dbReference type="InterPro" id="IPR008207">
    <property type="entry name" value="Sig_transdc_His_kin_Hpt_dom"/>
</dbReference>
<dbReference type="InterPro" id="IPR003594">
    <property type="entry name" value="HATPase_dom"/>
</dbReference>
<dbReference type="Gene3D" id="3.30.450.20">
    <property type="entry name" value="PAS domain"/>
    <property type="match status" value="1"/>
</dbReference>
<dbReference type="Proteomes" id="UP000641646">
    <property type="component" value="Unassembled WGS sequence"/>
</dbReference>
<dbReference type="PANTHER" id="PTHR45339:SF1">
    <property type="entry name" value="HYBRID SIGNAL TRANSDUCTION HISTIDINE KINASE J"/>
    <property type="match status" value="1"/>
</dbReference>
<dbReference type="InterPro" id="IPR036890">
    <property type="entry name" value="HATPase_C_sf"/>
</dbReference>
<dbReference type="InterPro" id="IPR001789">
    <property type="entry name" value="Sig_transdc_resp-reg_receiver"/>
</dbReference>
<evidence type="ECO:0000256" key="3">
    <source>
        <dbReference type="ARBA" id="ARBA00006402"/>
    </source>
</evidence>
<dbReference type="InterPro" id="IPR011006">
    <property type="entry name" value="CheY-like_superfamily"/>
</dbReference>
<dbReference type="PANTHER" id="PTHR45339">
    <property type="entry name" value="HYBRID SIGNAL TRANSDUCTION HISTIDINE KINASE J"/>
    <property type="match status" value="1"/>
</dbReference>
<feature type="modified residue" description="4-aspartylphosphate" evidence="19">
    <location>
        <position position="888"/>
    </location>
</feature>
<dbReference type="Gene3D" id="1.10.287.130">
    <property type="match status" value="1"/>
</dbReference>
<dbReference type="InterPro" id="IPR005467">
    <property type="entry name" value="His_kinase_dom"/>
</dbReference>
<dbReference type="GO" id="GO:0005886">
    <property type="term" value="C:plasma membrane"/>
    <property type="evidence" value="ECO:0007669"/>
    <property type="project" value="UniProtKB-SubCell"/>
</dbReference>
<feature type="transmembrane region" description="Helical" evidence="21">
    <location>
        <begin position="21"/>
        <end position="41"/>
    </location>
</feature>
<evidence type="ECO:0000256" key="9">
    <source>
        <dbReference type="ARBA" id="ARBA00022741"/>
    </source>
</evidence>
<feature type="compositionally biased region" description="Polar residues" evidence="20">
    <location>
        <begin position="959"/>
        <end position="972"/>
    </location>
</feature>
<evidence type="ECO:0000259" key="24">
    <source>
        <dbReference type="PROSITE" id="PS50894"/>
    </source>
</evidence>
<dbReference type="RefSeq" id="WP_190467119.1">
    <property type="nucleotide sequence ID" value="NZ_JACJPW010000050.1"/>
</dbReference>
<dbReference type="SMART" id="SM00388">
    <property type="entry name" value="HisKA"/>
    <property type="match status" value="1"/>
</dbReference>